<dbReference type="SUPFAM" id="SSF56601">
    <property type="entry name" value="beta-lactamase/transpeptidase-like"/>
    <property type="match status" value="1"/>
</dbReference>
<dbReference type="InterPro" id="IPR001460">
    <property type="entry name" value="PCN-bd_Tpept"/>
</dbReference>
<gene>
    <name evidence="6" type="ORF">NUH22_10600</name>
</gene>
<dbReference type="PANTHER" id="PTHR30627">
    <property type="entry name" value="PEPTIDOGLYCAN D,D-TRANSPEPTIDASE"/>
    <property type="match status" value="1"/>
</dbReference>
<feature type="domain" description="Penicillin-binding protein dimerisation" evidence="5">
    <location>
        <begin position="56"/>
        <end position="228"/>
    </location>
</feature>
<feature type="domain" description="Penicillin-binding protein transpeptidase" evidence="4">
    <location>
        <begin position="272"/>
        <end position="573"/>
    </location>
</feature>
<dbReference type="GO" id="GO:0008658">
    <property type="term" value="F:penicillin binding"/>
    <property type="evidence" value="ECO:0007669"/>
    <property type="project" value="InterPro"/>
</dbReference>
<dbReference type="SUPFAM" id="SSF56519">
    <property type="entry name" value="Penicillin binding protein dimerisation domain"/>
    <property type="match status" value="1"/>
</dbReference>
<dbReference type="PANTHER" id="PTHR30627:SF1">
    <property type="entry name" value="PEPTIDOGLYCAN D,D-TRANSPEPTIDASE FTSI"/>
    <property type="match status" value="1"/>
</dbReference>
<dbReference type="Gene3D" id="3.30.450.330">
    <property type="match status" value="1"/>
</dbReference>
<reference evidence="6" key="1">
    <citation type="journal article" date="2022" name="Pest Manag. Sci.">
        <title>Glutamicibacter halophytocola-mediated host fitness of potato tuber moth on Solanaceae crops.</title>
        <authorList>
            <person name="Wang W."/>
            <person name="Xiao G."/>
            <person name="Du G."/>
            <person name="Chang L."/>
            <person name="Yang Y."/>
            <person name="Ye J."/>
            <person name="Chen B."/>
        </authorList>
    </citation>
    <scope>NUCLEOTIDE SEQUENCE</scope>
    <source>
        <strain evidence="6">S2</strain>
    </source>
</reference>
<evidence type="ECO:0000259" key="4">
    <source>
        <dbReference type="Pfam" id="PF00905"/>
    </source>
</evidence>
<dbReference type="Pfam" id="PF00905">
    <property type="entry name" value="Transpeptidase"/>
    <property type="match status" value="1"/>
</dbReference>
<dbReference type="InterPro" id="IPR050515">
    <property type="entry name" value="Beta-lactam/transpept"/>
</dbReference>
<evidence type="ECO:0000256" key="3">
    <source>
        <dbReference type="ARBA" id="ARBA00023136"/>
    </source>
</evidence>
<evidence type="ECO:0000259" key="5">
    <source>
        <dbReference type="Pfam" id="PF03717"/>
    </source>
</evidence>
<comment type="similarity">
    <text evidence="2">Belongs to the transpeptidase family.</text>
</comment>
<name>A0AA95BQ06_9MICC</name>
<evidence type="ECO:0000313" key="6">
    <source>
        <dbReference type="EMBL" id="UUX57764.1"/>
    </source>
</evidence>
<dbReference type="Proteomes" id="UP001060018">
    <property type="component" value="Chromosome"/>
</dbReference>
<dbReference type="Gene3D" id="3.40.710.10">
    <property type="entry name" value="DD-peptidase/beta-lactamase superfamily"/>
    <property type="match status" value="1"/>
</dbReference>
<dbReference type="Gene3D" id="3.90.1310.10">
    <property type="entry name" value="Penicillin-binding protein 2a (Domain 2)"/>
    <property type="match status" value="1"/>
</dbReference>
<protein>
    <submittedName>
        <fullName evidence="6">Penicillin-binding protein 2</fullName>
    </submittedName>
</protein>
<comment type="subcellular location">
    <subcellularLocation>
        <location evidence="1">Membrane</location>
    </subcellularLocation>
</comment>
<dbReference type="GO" id="GO:0005886">
    <property type="term" value="C:plasma membrane"/>
    <property type="evidence" value="ECO:0007669"/>
    <property type="project" value="TreeGrafter"/>
</dbReference>
<organism evidence="6 7">
    <name type="scientific">Glutamicibacter halophytocola</name>
    <dbReference type="NCBI Taxonomy" id="1933880"/>
    <lineage>
        <taxon>Bacteria</taxon>
        <taxon>Bacillati</taxon>
        <taxon>Actinomycetota</taxon>
        <taxon>Actinomycetes</taxon>
        <taxon>Micrococcales</taxon>
        <taxon>Micrococcaceae</taxon>
        <taxon>Glutamicibacter</taxon>
    </lineage>
</organism>
<evidence type="ECO:0000256" key="1">
    <source>
        <dbReference type="ARBA" id="ARBA00004370"/>
    </source>
</evidence>
<dbReference type="InterPro" id="IPR036138">
    <property type="entry name" value="PBP_dimer_sf"/>
</dbReference>
<dbReference type="Pfam" id="PF03717">
    <property type="entry name" value="PBP_dimer"/>
    <property type="match status" value="1"/>
</dbReference>
<evidence type="ECO:0000256" key="2">
    <source>
        <dbReference type="ARBA" id="ARBA00007171"/>
    </source>
</evidence>
<dbReference type="AlphaFoldDB" id="A0AA95BQ06"/>
<dbReference type="GO" id="GO:0071555">
    <property type="term" value="P:cell wall organization"/>
    <property type="evidence" value="ECO:0007669"/>
    <property type="project" value="TreeGrafter"/>
</dbReference>
<accession>A0AA95BQ06</accession>
<proteinExistence type="inferred from homology"/>
<evidence type="ECO:0000313" key="7">
    <source>
        <dbReference type="Proteomes" id="UP001060018"/>
    </source>
</evidence>
<dbReference type="EMBL" id="CP102487">
    <property type="protein sequence ID" value="UUX57764.1"/>
    <property type="molecule type" value="Genomic_DNA"/>
</dbReference>
<dbReference type="InterPro" id="IPR012338">
    <property type="entry name" value="Beta-lactam/transpept-like"/>
</dbReference>
<dbReference type="RefSeq" id="WP_257745282.1">
    <property type="nucleotide sequence ID" value="NZ_CP042260.1"/>
</dbReference>
<dbReference type="InterPro" id="IPR005311">
    <property type="entry name" value="PBP_dimer"/>
</dbReference>
<keyword evidence="3" id="KW-0472">Membrane</keyword>
<sequence>MSSTAIDTAKKRMRFVLILSVTLLVIILARLVWVQGINAATVANAAQQNREREEVIAPMRGSIEDRNGTTLAVSVDRYDLVIDQREQNEDIRRAKRDGSNGHERISWDQAIQELAKALDQDPEELAKKVRPQGDAKPKGYVVLAKSVTPEVRNEVREIGIPRLSSLLRSERQYPQGVIAGPLLGFVRNSEDQTSVVGAEGLELSQEDHLAGTAGSRKYEISADGVRIPVTEVEETPAVNGQDVILTIDSDINYVAQRAAEKKQAQFNAEWVSVIAMEVKTGKILAIGDSAELDPNDPGATAPEFRRSTSITRAFEPGSTGKAPIFAAALDQGVIKPTDEFTVPNKKTFTKETINDSLEHATYDMTAAGIFARSYNTGTVMVGNKMSKQTRYDYMRAFGLGTPIQVGLNGASAGQLAAPENWDRRQQYTTMFGQGYSQTVLHTASIFQTLANGGVRLSPSLIEGYRNDDGSVTKIPDPEEKRVVKESTSKEMLKIMESVVDFGTGYKEAIPGYRVGGKTGTGQAASAKGYDGYTYSFAGVAPLEDPQFVVVATMYRPKGNWKDFSVADTFTDVMSHTLNTFNVPPSTTKSEAYDVFVGKEQKKSW</sequence>